<organism evidence="3 4">
    <name type="scientific">Paradevosia shaoguanensis</name>
    <dbReference type="NCBI Taxonomy" id="1335043"/>
    <lineage>
        <taxon>Bacteria</taxon>
        <taxon>Pseudomonadati</taxon>
        <taxon>Pseudomonadota</taxon>
        <taxon>Alphaproteobacteria</taxon>
        <taxon>Hyphomicrobiales</taxon>
        <taxon>Devosiaceae</taxon>
        <taxon>Paradevosia</taxon>
    </lineage>
</organism>
<dbReference type="InterPro" id="IPR013216">
    <property type="entry name" value="Methyltransf_11"/>
</dbReference>
<dbReference type="AlphaFoldDB" id="A0AA41QLK0"/>
<dbReference type="InterPro" id="IPR050447">
    <property type="entry name" value="Erg6_SMT_methyltransf"/>
</dbReference>
<evidence type="ECO:0000313" key="4">
    <source>
        <dbReference type="Proteomes" id="UP001156140"/>
    </source>
</evidence>
<dbReference type="PANTHER" id="PTHR44068:SF11">
    <property type="entry name" value="GERANYL DIPHOSPHATE 2-C-METHYLTRANSFERASE"/>
    <property type="match status" value="1"/>
</dbReference>
<protein>
    <submittedName>
        <fullName evidence="3">Methyltransferase domain-containing protein</fullName>
    </submittedName>
</protein>
<dbReference type="Proteomes" id="UP001156140">
    <property type="component" value="Unassembled WGS sequence"/>
</dbReference>
<proteinExistence type="predicted"/>
<dbReference type="GO" id="GO:0032259">
    <property type="term" value="P:methylation"/>
    <property type="evidence" value="ECO:0007669"/>
    <property type="project" value="UniProtKB-KW"/>
</dbReference>
<comment type="caution">
    <text evidence="3">The sequence shown here is derived from an EMBL/GenBank/DDBJ whole genome shotgun (WGS) entry which is preliminary data.</text>
</comment>
<evidence type="ECO:0000256" key="1">
    <source>
        <dbReference type="ARBA" id="ARBA00022679"/>
    </source>
</evidence>
<keyword evidence="1" id="KW-0808">Transferase</keyword>
<dbReference type="PANTHER" id="PTHR44068">
    <property type="entry name" value="ZGC:194242"/>
    <property type="match status" value="1"/>
</dbReference>
<dbReference type="Gene3D" id="3.40.50.150">
    <property type="entry name" value="Vaccinia Virus protein VP39"/>
    <property type="match status" value="1"/>
</dbReference>
<dbReference type="CDD" id="cd02440">
    <property type="entry name" value="AdoMet_MTases"/>
    <property type="match status" value="1"/>
</dbReference>
<reference evidence="3" key="1">
    <citation type="submission" date="2022-03" db="EMBL/GenBank/DDBJ databases">
        <title>The complete genome sequence of a Methyloterrigena soli.</title>
        <authorList>
            <person name="Zi Z."/>
        </authorList>
    </citation>
    <scope>NUCLEOTIDE SEQUENCE</scope>
    <source>
        <strain evidence="3">M48</strain>
    </source>
</reference>
<dbReference type="Pfam" id="PF08241">
    <property type="entry name" value="Methyltransf_11"/>
    <property type="match status" value="1"/>
</dbReference>
<sequence length="270" mass="29412">MAEDRDDVVGNYGNSAIVERVAEALVRQGIDPQRPRAEQLYHYDQLHGRQLVATREHVARLAPDAKMHVLDVGSGVGGPARYIAATTGARVTGIDLTPQFVEAARELTRRCGLDDRVDFIEGNAAQMPFADVTFDAAICLYVGMNISDKPPVLAEIHRVLKPGGRLLWSQAVAAQGLPHYPLPWARDAEASHAGPEDELRAAMTAAGFRTVEWVDETTLFPMPGTPPPPDGGDPSVNQMVMGDDFVERRRNFVRSLAEGALRSIVALVEK</sequence>
<feature type="domain" description="Methyltransferase type 11" evidence="2">
    <location>
        <begin position="70"/>
        <end position="167"/>
    </location>
</feature>
<dbReference type="RefSeq" id="WP_281735083.1">
    <property type="nucleotide sequence ID" value="NZ_JAKETQ010000001.1"/>
</dbReference>
<evidence type="ECO:0000259" key="2">
    <source>
        <dbReference type="Pfam" id="PF08241"/>
    </source>
</evidence>
<name>A0AA41QLK0_9HYPH</name>
<dbReference type="EMBL" id="JALAZD010000001">
    <property type="protein sequence ID" value="MCI0126039.1"/>
    <property type="molecule type" value="Genomic_DNA"/>
</dbReference>
<dbReference type="InterPro" id="IPR029063">
    <property type="entry name" value="SAM-dependent_MTases_sf"/>
</dbReference>
<evidence type="ECO:0000313" key="3">
    <source>
        <dbReference type="EMBL" id="MCI0126039.1"/>
    </source>
</evidence>
<gene>
    <name evidence="3" type="ORF">ML536_04280</name>
</gene>
<dbReference type="GO" id="GO:0008757">
    <property type="term" value="F:S-adenosylmethionine-dependent methyltransferase activity"/>
    <property type="evidence" value="ECO:0007669"/>
    <property type="project" value="InterPro"/>
</dbReference>
<dbReference type="SUPFAM" id="SSF53335">
    <property type="entry name" value="S-adenosyl-L-methionine-dependent methyltransferases"/>
    <property type="match status" value="1"/>
</dbReference>
<keyword evidence="3" id="KW-0489">Methyltransferase</keyword>
<keyword evidence="4" id="KW-1185">Reference proteome</keyword>
<accession>A0AA41QLK0</accession>